<evidence type="ECO:0000256" key="1">
    <source>
        <dbReference type="ARBA" id="ARBA00022801"/>
    </source>
</evidence>
<evidence type="ECO:0000259" key="2">
    <source>
        <dbReference type="Pfam" id="PF00326"/>
    </source>
</evidence>
<dbReference type="Pfam" id="PF00326">
    <property type="entry name" value="Peptidase_S9"/>
    <property type="match status" value="1"/>
</dbReference>
<dbReference type="GO" id="GO:0006508">
    <property type="term" value="P:proteolysis"/>
    <property type="evidence" value="ECO:0007669"/>
    <property type="project" value="InterPro"/>
</dbReference>
<dbReference type="OrthoDB" id="108903at2"/>
<comment type="caution">
    <text evidence="3">The sequence shown here is derived from an EMBL/GenBank/DDBJ whole genome shotgun (WGS) entry which is preliminary data.</text>
</comment>
<reference evidence="3 4" key="1">
    <citation type="submission" date="2019-03" db="EMBL/GenBank/DDBJ databases">
        <title>Genomic Encyclopedia of Type Strains, Phase IV (KMG-IV): sequencing the most valuable type-strain genomes for metagenomic binning, comparative biology and taxonomic classification.</title>
        <authorList>
            <person name="Goeker M."/>
        </authorList>
    </citation>
    <scope>NUCLEOTIDE SEQUENCE [LARGE SCALE GENOMIC DNA]</scope>
    <source>
        <strain evidence="3 4">DSM 19377</strain>
    </source>
</reference>
<dbReference type="PANTHER" id="PTHR42776:SF27">
    <property type="entry name" value="DIPEPTIDYL PEPTIDASE FAMILY MEMBER 6"/>
    <property type="match status" value="1"/>
</dbReference>
<dbReference type="Proteomes" id="UP000295416">
    <property type="component" value="Unassembled WGS sequence"/>
</dbReference>
<evidence type="ECO:0000313" key="4">
    <source>
        <dbReference type="Proteomes" id="UP000295416"/>
    </source>
</evidence>
<keyword evidence="4" id="KW-1185">Reference proteome</keyword>
<gene>
    <name evidence="3" type="ORF">EV207_1309</name>
</gene>
<organism evidence="3 4">
    <name type="scientific">Scopulibacillus darangshiensis</name>
    <dbReference type="NCBI Taxonomy" id="442528"/>
    <lineage>
        <taxon>Bacteria</taxon>
        <taxon>Bacillati</taxon>
        <taxon>Bacillota</taxon>
        <taxon>Bacilli</taxon>
        <taxon>Bacillales</taxon>
        <taxon>Sporolactobacillaceae</taxon>
        <taxon>Scopulibacillus</taxon>
    </lineage>
</organism>
<feature type="domain" description="Peptidase S9 prolyl oligopeptidase catalytic" evidence="2">
    <location>
        <begin position="12"/>
        <end position="89"/>
    </location>
</feature>
<protein>
    <submittedName>
        <fullName evidence="3">Prolyl oligopeptidase family protein</fullName>
    </submittedName>
</protein>
<dbReference type="PANTHER" id="PTHR42776">
    <property type="entry name" value="SERINE PEPTIDASE S9 FAMILY MEMBER"/>
    <property type="match status" value="1"/>
</dbReference>
<keyword evidence="1" id="KW-0378">Hydrolase</keyword>
<dbReference type="EMBL" id="SLXK01000030">
    <property type="protein sequence ID" value="TCP23492.1"/>
    <property type="molecule type" value="Genomic_DNA"/>
</dbReference>
<evidence type="ECO:0000313" key="3">
    <source>
        <dbReference type="EMBL" id="TCP23492.1"/>
    </source>
</evidence>
<proteinExistence type="predicted"/>
<sequence>MKGLDYCLQHYPKIENAKNVKTPTCIIHSEEDYRCPIEQAEQWYVALTRLGVDTKFVRFKGENHELSRSGKPKNRLTRLEEIIGWFNRYRQ</sequence>
<dbReference type="InterPro" id="IPR029058">
    <property type="entry name" value="AB_hydrolase_fold"/>
</dbReference>
<name>A0A4R2NPC1_9BACL</name>
<dbReference type="InterPro" id="IPR001375">
    <property type="entry name" value="Peptidase_S9_cat"/>
</dbReference>
<accession>A0A4R2NPC1</accession>
<dbReference type="GO" id="GO:0004252">
    <property type="term" value="F:serine-type endopeptidase activity"/>
    <property type="evidence" value="ECO:0007669"/>
    <property type="project" value="TreeGrafter"/>
</dbReference>
<dbReference type="SUPFAM" id="SSF53474">
    <property type="entry name" value="alpha/beta-Hydrolases"/>
    <property type="match status" value="1"/>
</dbReference>
<dbReference type="AlphaFoldDB" id="A0A4R2NPC1"/>
<dbReference type="Gene3D" id="3.40.50.1820">
    <property type="entry name" value="alpha/beta hydrolase"/>
    <property type="match status" value="1"/>
</dbReference>